<evidence type="ECO:0000256" key="4">
    <source>
        <dbReference type="ARBA" id="ARBA00022475"/>
    </source>
</evidence>
<feature type="region of interest" description="Disordered" evidence="8">
    <location>
        <begin position="245"/>
        <end position="285"/>
    </location>
</feature>
<feature type="transmembrane region" description="Helical" evidence="9">
    <location>
        <begin position="212"/>
        <end position="229"/>
    </location>
</feature>
<keyword evidence="4" id="KW-1003">Cell membrane</keyword>
<dbReference type="RefSeq" id="WP_210901302.1">
    <property type="nucleotide sequence ID" value="NZ_CP071696.1"/>
</dbReference>
<comment type="subcellular location">
    <subcellularLocation>
        <location evidence="1">Cell membrane</location>
        <topology evidence="1">Multi-pass membrane protein</topology>
    </subcellularLocation>
</comment>
<accession>A0A975FNX6</accession>
<keyword evidence="5 9" id="KW-0812">Transmembrane</keyword>
<keyword evidence="11" id="KW-1185">Reference proteome</keyword>
<evidence type="ECO:0000256" key="1">
    <source>
        <dbReference type="ARBA" id="ARBA00004651"/>
    </source>
</evidence>
<feature type="compositionally biased region" description="Basic and acidic residues" evidence="8">
    <location>
        <begin position="254"/>
        <end position="285"/>
    </location>
</feature>
<keyword evidence="6 9" id="KW-1133">Transmembrane helix</keyword>
<comment type="similarity">
    <text evidence="2">Belongs to the AzlC family.</text>
</comment>
<feature type="transmembrane region" description="Helical" evidence="9">
    <location>
        <begin position="26"/>
        <end position="53"/>
    </location>
</feature>
<gene>
    <name evidence="10" type="ORF">G127AT_06795</name>
</gene>
<reference evidence="10" key="1">
    <citation type="submission" date="2021-03" db="EMBL/GenBank/DDBJ databases">
        <title>Agromyces archimandritus sp. nov., isolated from the cockroach Archimandrita tessellata.</title>
        <authorList>
            <person name="Guzman J."/>
            <person name="Ortuzar M."/>
            <person name="Poehlein A."/>
            <person name="Daniel R."/>
            <person name="Trujillo M."/>
            <person name="Vilcinskas A."/>
        </authorList>
    </citation>
    <scope>NUCLEOTIDE SEQUENCE</scope>
    <source>
        <strain evidence="10">G127AT</strain>
    </source>
</reference>
<evidence type="ECO:0000313" key="11">
    <source>
        <dbReference type="Proteomes" id="UP000671914"/>
    </source>
</evidence>
<evidence type="ECO:0000256" key="8">
    <source>
        <dbReference type="SAM" id="MobiDB-lite"/>
    </source>
</evidence>
<protein>
    <submittedName>
        <fullName evidence="10">AzlC family ABC transporter permease</fullName>
    </submittedName>
</protein>
<name>A0A975FNX6_9MICO</name>
<dbReference type="Proteomes" id="UP000671914">
    <property type="component" value="Chromosome"/>
</dbReference>
<evidence type="ECO:0000256" key="7">
    <source>
        <dbReference type="ARBA" id="ARBA00023136"/>
    </source>
</evidence>
<keyword evidence="7 9" id="KW-0472">Membrane</keyword>
<evidence type="ECO:0000256" key="5">
    <source>
        <dbReference type="ARBA" id="ARBA00022692"/>
    </source>
</evidence>
<dbReference type="GO" id="GO:1903785">
    <property type="term" value="P:L-valine transmembrane transport"/>
    <property type="evidence" value="ECO:0007669"/>
    <property type="project" value="TreeGrafter"/>
</dbReference>
<evidence type="ECO:0000256" key="9">
    <source>
        <dbReference type="SAM" id="Phobius"/>
    </source>
</evidence>
<dbReference type="PANTHER" id="PTHR34979:SF1">
    <property type="entry name" value="INNER MEMBRANE PROTEIN YGAZ"/>
    <property type="match status" value="1"/>
</dbReference>
<sequence>MSNDRSPVDAGSRRIHPRDLRDASGIGLAVALVAVSYGALAAGAGFPLWLVVIVAASVLAGASELLFVSVVAAGGAPLVAALAGILVNVRNGIYAYSAGAFLRGGPSLALAAHVVNDESVALAQHRTGVPRRRAAFWAAGLAILIVWPLGAIAGALLGAVVDPHVLGLDAALPAILVAMVLPAARDRRALAAMLAGGAIALAATPFVAPGVASVLALLGLGMPWLAALMRRRAAAARGPVNRAPGPLSIVPGVESRHDSADSREKLAGNDPRNASDRRSDGSADA</sequence>
<dbReference type="KEGG" id="aarc:G127AT_06795"/>
<feature type="transmembrane region" description="Helical" evidence="9">
    <location>
        <begin position="65"/>
        <end position="87"/>
    </location>
</feature>
<feature type="transmembrane region" description="Helical" evidence="9">
    <location>
        <begin position="189"/>
        <end position="206"/>
    </location>
</feature>
<dbReference type="GO" id="GO:0005886">
    <property type="term" value="C:plasma membrane"/>
    <property type="evidence" value="ECO:0007669"/>
    <property type="project" value="UniProtKB-SubCell"/>
</dbReference>
<dbReference type="AlphaFoldDB" id="A0A975FNX6"/>
<feature type="transmembrane region" description="Helical" evidence="9">
    <location>
        <begin position="165"/>
        <end position="182"/>
    </location>
</feature>
<proteinExistence type="inferred from homology"/>
<dbReference type="InterPro" id="IPR011606">
    <property type="entry name" value="Brnchd-chn_aa_trnsp_permease"/>
</dbReference>
<dbReference type="Pfam" id="PF03591">
    <property type="entry name" value="AzlC"/>
    <property type="match status" value="1"/>
</dbReference>
<evidence type="ECO:0000256" key="3">
    <source>
        <dbReference type="ARBA" id="ARBA00022448"/>
    </source>
</evidence>
<feature type="transmembrane region" description="Helical" evidence="9">
    <location>
        <begin position="136"/>
        <end position="159"/>
    </location>
</feature>
<evidence type="ECO:0000313" key="10">
    <source>
        <dbReference type="EMBL" id="QTX05895.1"/>
    </source>
</evidence>
<dbReference type="PANTHER" id="PTHR34979">
    <property type="entry name" value="INNER MEMBRANE PROTEIN YGAZ"/>
    <property type="match status" value="1"/>
</dbReference>
<dbReference type="EMBL" id="CP071696">
    <property type="protein sequence ID" value="QTX05895.1"/>
    <property type="molecule type" value="Genomic_DNA"/>
</dbReference>
<evidence type="ECO:0000256" key="2">
    <source>
        <dbReference type="ARBA" id="ARBA00010735"/>
    </source>
</evidence>
<evidence type="ECO:0000256" key="6">
    <source>
        <dbReference type="ARBA" id="ARBA00022989"/>
    </source>
</evidence>
<organism evidence="10 11">
    <name type="scientific">Agromyces archimandritae</name>
    <dbReference type="NCBI Taxonomy" id="2781962"/>
    <lineage>
        <taxon>Bacteria</taxon>
        <taxon>Bacillati</taxon>
        <taxon>Actinomycetota</taxon>
        <taxon>Actinomycetes</taxon>
        <taxon>Micrococcales</taxon>
        <taxon>Microbacteriaceae</taxon>
        <taxon>Agromyces</taxon>
    </lineage>
</organism>
<keyword evidence="3" id="KW-0813">Transport</keyword>